<keyword evidence="3" id="KW-1185">Reference proteome</keyword>
<evidence type="ECO:0000313" key="2">
    <source>
        <dbReference type="EMBL" id="CZR57720.1"/>
    </source>
</evidence>
<gene>
    <name evidence="2" type="ORF">PAC_07609</name>
</gene>
<dbReference type="AlphaFoldDB" id="A0A1L7WY68"/>
<accession>A0A1L7WY68</accession>
<feature type="signal peptide" evidence="1">
    <location>
        <begin position="1"/>
        <end position="18"/>
    </location>
</feature>
<sequence>MQLQSVLLSLFLATAVVAKGDANKTLSTAGECKQMKQLNNLVELAANTTKLDKVTKGNATKAAEIQAKASTASTELSTLQSNTTLMSACAVINAAQDEEDQCQETFILQKFVAFAANTTAVSAATKDNATKAAEIQTKASAASTKLAELTSNSTLQAACPAVAQKDECKIMSGLQKFVDVANNQTKLDKLTNGNTTKEDSIKAKAAIAQTKLTAMMSNSTLVSACQSLMTSQDGTTTSQAAASSSSAAAKKSAAVIVKGTSAVGAVFSTMIVVAMGMFML</sequence>
<evidence type="ECO:0000256" key="1">
    <source>
        <dbReference type="SAM" id="SignalP"/>
    </source>
</evidence>
<dbReference type="Proteomes" id="UP000184330">
    <property type="component" value="Unassembled WGS sequence"/>
</dbReference>
<evidence type="ECO:0008006" key="4">
    <source>
        <dbReference type="Google" id="ProtNLM"/>
    </source>
</evidence>
<feature type="chain" id="PRO_5009875206" description="Cell wall protein" evidence="1">
    <location>
        <begin position="19"/>
        <end position="280"/>
    </location>
</feature>
<dbReference type="OrthoDB" id="5243723at2759"/>
<evidence type="ECO:0000313" key="3">
    <source>
        <dbReference type="Proteomes" id="UP000184330"/>
    </source>
</evidence>
<keyword evidence="1" id="KW-0732">Signal</keyword>
<proteinExistence type="predicted"/>
<reference evidence="2 3" key="1">
    <citation type="submission" date="2016-03" db="EMBL/GenBank/DDBJ databases">
        <authorList>
            <person name="Ploux O."/>
        </authorList>
    </citation>
    <scope>NUCLEOTIDE SEQUENCE [LARGE SCALE GENOMIC DNA]</scope>
    <source>
        <strain evidence="2 3">UAMH 11012</strain>
    </source>
</reference>
<organism evidence="2 3">
    <name type="scientific">Phialocephala subalpina</name>
    <dbReference type="NCBI Taxonomy" id="576137"/>
    <lineage>
        <taxon>Eukaryota</taxon>
        <taxon>Fungi</taxon>
        <taxon>Dikarya</taxon>
        <taxon>Ascomycota</taxon>
        <taxon>Pezizomycotina</taxon>
        <taxon>Leotiomycetes</taxon>
        <taxon>Helotiales</taxon>
        <taxon>Mollisiaceae</taxon>
        <taxon>Phialocephala</taxon>
        <taxon>Phialocephala fortinii species complex</taxon>
    </lineage>
</organism>
<name>A0A1L7WY68_9HELO</name>
<protein>
    <recommendedName>
        <fullName evidence="4">Cell wall protein</fullName>
    </recommendedName>
</protein>
<dbReference type="EMBL" id="FJOG01000010">
    <property type="protein sequence ID" value="CZR57720.1"/>
    <property type="molecule type" value="Genomic_DNA"/>
</dbReference>